<proteinExistence type="predicted"/>
<evidence type="ECO:0000313" key="2">
    <source>
        <dbReference type="EMBL" id="MEF7617471.1"/>
    </source>
</evidence>
<feature type="non-terminal residue" evidence="2">
    <location>
        <position position="332"/>
    </location>
</feature>
<feature type="non-terminal residue" evidence="2">
    <location>
        <position position="1"/>
    </location>
</feature>
<sequence>PKARRTTALRRFPVALDEDDAWGGGPFQNGTSHLLAMFDTLYGFACSGLGGAINLQRFNPITDRCLSDAPPRSYMVHAARRLAFLIRTIRDASPHETINVVSHSQGTMVAGLAMLFLQEQGVRGPEALFLCNSPWSLNEPDLLEAVQYGANDQVVSRAARLATLREVALVLAQAARHPAAASMADITRQCLCTRARDAYLGRAEHGRLYVYANPHDRVMGAEVLRSIGWRGLTSVEQQKVAGNVVLRMCAENIELGRGGYVYTMSARAFGIMRDDSGKDTGQVREDFWYPSSERLPVFGPLYAPPTANEAEVYIGAPSLPWYIDAALRADVE</sequence>
<comment type="caution">
    <text evidence="2">The sequence shown here is derived from an EMBL/GenBank/DDBJ whole genome shotgun (WGS) entry which is preliminary data.</text>
</comment>
<gene>
    <name evidence="2" type="ORF">V4F39_26415</name>
</gene>
<dbReference type="AlphaFoldDB" id="A0AAW9QCA5"/>
<evidence type="ECO:0000313" key="3">
    <source>
        <dbReference type="Proteomes" id="UP001336250"/>
    </source>
</evidence>
<reference evidence="2 3" key="1">
    <citation type="submission" date="2024-02" db="EMBL/GenBank/DDBJ databases">
        <title>Genome sequence of Aquincola sp. MAHUQ-54.</title>
        <authorList>
            <person name="Huq M.A."/>
        </authorList>
    </citation>
    <scope>NUCLEOTIDE SEQUENCE [LARGE SCALE GENOMIC DNA]</scope>
    <source>
        <strain evidence="2 3">MAHUQ-54</strain>
    </source>
</reference>
<protein>
    <recommendedName>
        <fullName evidence="1">T6SS Tle3 phospholipase effector alpha/beta domain-containing protein</fullName>
    </recommendedName>
</protein>
<dbReference type="EMBL" id="JAZIBG010000057">
    <property type="protein sequence ID" value="MEF7617471.1"/>
    <property type="molecule type" value="Genomic_DNA"/>
</dbReference>
<name>A0AAW9QCA5_9BURK</name>
<dbReference type="InterPro" id="IPR029058">
    <property type="entry name" value="AB_hydrolase_fold"/>
</dbReference>
<dbReference type="Pfam" id="PF24322">
    <property type="entry name" value="Tle3"/>
    <property type="match status" value="1"/>
</dbReference>
<evidence type="ECO:0000259" key="1">
    <source>
        <dbReference type="Pfam" id="PF24322"/>
    </source>
</evidence>
<keyword evidence="3" id="KW-1185">Reference proteome</keyword>
<dbReference type="RefSeq" id="WP_425606892.1">
    <property type="nucleotide sequence ID" value="NZ_JAZIBG010000057.1"/>
</dbReference>
<dbReference type="Proteomes" id="UP001336250">
    <property type="component" value="Unassembled WGS sequence"/>
</dbReference>
<feature type="domain" description="T6SS Tle3 phospholipase effector alpha/beta" evidence="1">
    <location>
        <begin position="9"/>
        <end position="232"/>
    </location>
</feature>
<dbReference type="Gene3D" id="3.40.50.1820">
    <property type="entry name" value="alpha/beta hydrolase"/>
    <property type="match status" value="1"/>
</dbReference>
<dbReference type="SUPFAM" id="SSF53474">
    <property type="entry name" value="alpha/beta-Hydrolases"/>
    <property type="match status" value="1"/>
</dbReference>
<accession>A0AAW9QCA5</accession>
<organism evidence="2 3">
    <name type="scientific">Aquincola agrisoli</name>
    <dbReference type="NCBI Taxonomy" id="3119538"/>
    <lineage>
        <taxon>Bacteria</taxon>
        <taxon>Pseudomonadati</taxon>
        <taxon>Pseudomonadota</taxon>
        <taxon>Betaproteobacteria</taxon>
        <taxon>Burkholderiales</taxon>
        <taxon>Sphaerotilaceae</taxon>
        <taxon>Aquincola</taxon>
    </lineage>
</organism>
<dbReference type="InterPro" id="IPR056221">
    <property type="entry name" value="Tle3_ab_dom"/>
</dbReference>